<comment type="caution">
    <text evidence="1">The sequence shown here is derived from an EMBL/GenBank/DDBJ whole genome shotgun (WGS) entry which is preliminary data.</text>
</comment>
<organism evidence="1 2">
    <name type="scientific">Halalkalibacter oceani</name>
    <dbReference type="NCBI Taxonomy" id="1653776"/>
    <lineage>
        <taxon>Bacteria</taxon>
        <taxon>Bacillati</taxon>
        <taxon>Bacillota</taxon>
        <taxon>Bacilli</taxon>
        <taxon>Bacillales</taxon>
        <taxon>Bacillaceae</taxon>
        <taxon>Halalkalibacter</taxon>
    </lineage>
</organism>
<dbReference type="RefSeq" id="WP_251224423.1">
    <property type="nucleotide sequence ID" value="NZ_JAMBOL010000019.1"/>
</dbReference>
<dbReference type="AlphaFoldDB" id="A0A9X2IRL8"/>
<dbReference type="Proteomes" id="UP001139179">
    <property type="component" value="Unassembled WGS sequence"/>
</dbReference>
<name>A0A9X2IRL8_9BACI</name>
<proteinExistence type="predicted"/>
<accession>A0A9X2IRL8</accession>
<gene>
    <name evidence="1" type="ORF">M3202_16760</name>
</gene>
<reference evidence="1" key="1">
    <citation type="submission" date="2022-05" db="EMBL/GenBank/DDBJ databases">
        <title>Comparative Genomics of Spacecraft Associated Microbes.</title>
        <authorList>
            <person name="Tran M.T."/>
            <person name="Wright A."/>
            <person name="Seuylemezian A."/>
            <person name="Eisen J."/>
            <person name="Coil D."/>
        </authorList>
    </citation>
    <scope>NUCLEOTIDE SEQUENCE</scope>
    <source>
        <strain evidence="1">214.1.1</strain>
    </source>
</reference>
<dbReference type="EMBL" id="JAMBOL010000019">
    <property type="protein sequence ID" value="MCM3715718.1"/>
    <property type="molecule type" value="Genomic_DNA"/>
</dbReference>
<keyword evidence="2" id="KW-1185">Reference proteome</keyword>
<evidence type="ECO:0000313" key="1">
    <source>
        <dbReference type="EMBL" id="MCM3715718.1"/>
    </source>
</evidence>
<dbReference type="Pfam" id="PF18846">
    <property type="entry name" value="baeRF_family5"/>
    <property type="match status" value="1"/>
</dbReference>
<dbReference type="InterPro" id="IPR040983">
    <property type="entry name" value="Bact_RF_family5"/>
</dbReference>
<protein>
    <submittedName>
        <fullName evidence="1">VLRF1 family aeRF1-type release factor</fullName>
    </submittedName>
</protein>
<sequence length="261" mass="30712">MTLQKELQLLKEQRCEEGCLTIYLNTDQSNQDQKKGEWKIRLKNGLKKLEEYIQVSDDRYLNDYRKIKKQVTSAVHDLQTEMPRSVVVIASADGNWVLKKLNVNVENQFHWEKHPVLDQLYHIQETFPRSGVVLIQKKEVTIIETSLAEVESEVSYQWDVEDEDWKQYEGLASRDRMASGATHRDQVDQRFEANQARWYKQLAAIVQKQAKKQSWSKLYLVGPPELLQEFEQHITYKHIDRVKKNFTNVKPHEVVSEVLAS</sequence>
<evidence type="ECO:0000313" key="2">
    <source>
        <dbReference type="Proteomes" id="UP001139179"/>
    </source>
</evidence>